<evidence type="ECO:0000313" key="3">
    <source>
        <dbReference type="Proteomes" id="UP000265520"/>
    </source>
</evidence>
<comment type="caution">
    <text evidence="2">The sequence shown here is derived from an EMBL/GenBank/DDBJ whole genome shotgun (WGS) entry which is preliminary data.</text>
</comment>
<reference evidence="2 3" key="1">
    <citation type="journal article" date="2018" name="Front. Plant Sci.">
        <title>Red Clover (Trifolium pratense) and Zigzag Clover (T. medium) - A Picture of Genomic Similarities and Differences.</title>
        <authorList>
            <person name="Dluhosova J."/>
            <person name="Istvanek J."/>
            <person name="Nedelnik J."/>
            <person name="Repkova J."/>
        </authorList>
    </citation>
    <scope>NUCLEOTIDE SEQUENCE [LARGE SCALE GENOMIC DNA]</scope>
    <source>
        <strain evidence="3">cv. 10/8</strain>
        <tissue evidence="2">Leaf</tissue>
    </source>
</reference>
<protein>
    <submittedName>
        <fullName evidence="2">Ribonuclease H protein</fullName>
    </submittedName>
</protein>
<dbReference type="GO" id="GO:0003676">
    <property type="term" value="F:nucleic acid binding"/>
    <property type="evidence" value="ECO:0007669"/>
    <property type="project" value="InterPro"/>
</dbReference>
<dbReference type="SUPFAM" id="SSF53098">
    <property type="entry name" value="Ribonuclease H-like"/>
    <property type="match status" value="1"/>
</dbReference>
<evidence type="ECO:0000259" key="1">
    <source>
        <dbReference type="Pfam" id="PF13456"/>
    </source>
</evidence>
<dbReference type="InterPro" id="IPR036397">
    <property type="entry name" value="RNaseH_sf"/>
</dbReference>
<dbReference type="GO" id="GO:0004523">
    <property type="term" value="F:RNA-DNA hybrid ribonuclease activity"/>
    <property type="evidence" value="ECO:0007669"/>
    <property type="project" value="InterPro"/>
</dbReference>
<dbReference type="InterPro" id="IPR002156">
    <property type="entry name" value="RNaseH_domain"/>
</dbReference>
<dbReference type="Pfam" id="PF13456">
    <property type="entry name" value="RVT_3"/>
    <property type="match status" value="1"/>
</dbReference>
<evidence type="ECO:0000313" key="2">
    <source>
        <dbReference type="EMBL" id="MCH84388.1"/>
    </source>
</evidence>
<gene>
    <name evidence="2" type="ORF">A2U01_0005220</name>
</gene>
<dbReference type="InterPro" id="IPR012337">
    <property type="entry name" value="RNaseH-like_sf"/>
</dbReference>
<organism evidence="2 3">
    <name type="scientific">Trifolium medium</name>
    <dbReference type="NCBI Taxonomy" id="97028"/>
    <lineage>
        <taxon>Eukaryota</taxon>
        <taxon>Viridiplantae</taxon>
        <taxon>Streptophyta</taxon>
        <taxon>Embryophyta</taxon>
        <taxon>Tracheophyta</taxon>
        <taxon>Spermatophyta</taxon>
        <taxon>Magnoliopsida</taxon>
        <taxon>eudicotyledons</taxon>
        <taxon>Gunneridae</taxon>
        <taxon>Pentapetalae</taxon>
        <taxon>rosids</taxon>
        <taxon>fabids</taxon>
        <taxon>Fabales</taxon>
        <taxon>Fabaceae</taxon>
        <taxon>Papilionoideae</taxon>
        <taxon>50 kb inversion clade</taxon>
        <taxon>NPAAA clade</taxon>
        <taxon>Hologalegina</taxon>
        <taxon>IRL clade</taxon>
        <taxon>Trifolieae</taxon>
        <taxon>Trifolium</taxon>
    </lineage>
</organism>
<dbReference type="Gene3D" id="3.30.420.10">
    <property type="entry name" value="Ribonuclease H-like superfamily/Ribonuclease H"/>
    <property type="match status" value="1"/>
</dbReference>
<accession>A0A392MC90</accession>
<proteinExistence type="predicted"/>
<dbReference type="AlphaFoldDB" id="A0A392MC90"/>
<dbReference type="PANTHER" id="PTHR47074:SF11">
    <property type="entry name" value="REVERSE TRANSCRIPTASE-LIKE PROTEIN"/>
    <property type="match status" value="1"/>
</dbReference>
<dbReference type="Proteomes" id="UP000265520">
    <property type="component" value="Unassembled WGS sequence"/>
</dbReference>
<keyword evidence="3" id="KW-1185">Reference proteome</keyword>
<name>A0A392MC90_9FABA</name>
<dbReference type="EMBL" id="LXQA010006742">
    <property type="protein sequence ID" value="MCH84388.1"/>
    <property type="molecule type" value="Genomic_DNA"/>
</dbReference>
<dbReference type="PANTHER" id="PTHR47074">
    <property type="entry name" value="BNAC02G40300D PROTEIN"/>
    <property type="match status" value="1"/>
</dbReference>
<dbReference type="InterPro" id="IPR044730">
    <property type="entry name" value="RNase_H-like_dom_plant"/>
</dbReference>
<dbReference type="InterPro" id="IPR052929">
    <property type="entry name" value="RNase_H-like_EbsB-rel"/>
</dbReference>
<feature type="domain" description="RNase H type-1" evidence="1">
    <location>
        <begin position="92"/>
        <end position="207"/>
    </location>
</feature>
<sequence length="235" mass="26478">MLNNSTPECMQIISTITYSIWLARNNKVFQKKHTPAEEVVAHAMKSISEYHLHLVENRLNPSNQASSVDRNSKRWSPPPSNFLKLKVDAHLSDDGRWGFGLIVRRADGRCVGAATRVCAGSQDVAMAEATGLKEALQFVEDNLLSNLIIELDANIIVQALNRKIFPRTKWGNLVRQCSRFLSRSIGISAAWVNRKSNQVAHTLARWALVEPNRNWSSNFPYCILTHIQNDMRGVS</sequence>
<dbReference type="CDD" id="cd06222">
    <property type="entry name" value="RNase_H_like"/>
    <property type="match status" value="1"/>
</dbReference>